<reference evidence="2 3" key="1">
    <citation type="submission" date="2021-07" db="EMBL/GenBank/DDBJ databases">
        <title>complete genome sequencing of Tessaracoccus sp.J1M15.</title>
        <authorList>
            <person name="Bae J.-W."/>
            <person name="Kim D.-y."/>
        </authorList>
    </citation>
    <scope>NUCLEOTIDE SEQUENCE [LARGE SCALE GENOMIC DNA]</scope>
    <source>
        <strain evidence="2 3">J1M15</strain>
    </source>
</reference>
<dbReference type="EMBL" id="CP079216">
    <property type="protein sequence ID" value="QXT62796.1"/>
    <property type="molecule type" value="Genomic_DNA"/>
</dbReference>
<sequence length="284" mass="32335">MAQTGKNWDDAEIAAIVESYFGMLRAELRGDHYVKLRENERLQSLTSRSHGSIEFEYQNISAALEARRLVSIDGYKPLMNRQSALDMAVETFLDHHPDILSLMDRFVSEKAAVPATDVVWGLHETAAPVVDFGLSVDRLRFPVRKDYVALEERNRSLGYAGELLVLDYERERLRRKNRHDLASRVEHVAQLKGDGLGFDIASFNATTGEERFIEVKTTRRGNRAPFYLSKNEVTFSSEEAPRFSLYRVYAFDRRPGLYKLHGSLEATCALDPQEFLALPHHAAS</sequence>
<name>A0ABX8SHD4_9ACTN</name>
<dbReference type="RefSeq" id="WP_219082014.1">
    <property type="nucleotide sequence ID" value="NZ_CP079216.1"/>
</dbReference>
<feature type="domain" description="Protein NO VEIN C-terminal" evidence="1">
    <location>
        <begin position="161"/>
        <end position="258"/>
    </location>
</feature>
<gene>
    <name evidence="2" type="ORF">KDB89_13865</name>
</gene>
<protein>
    <submittedName>
        <fullName evidence="2">DUF3883 domain-containing protein</fullName>
    </submittedName>
</protein>
<proteinExistence type="predicted"/>
<dbReference type="Pfam" id="PF13020">
    <property type="entry name" value="NOV_C"/>
    <property type="match status" value="1"/>
</dbReference>
<keyword evidence="3" id="KW-1185">Reference proteome</keyword>
<dbReference type="InterPro" id="IPR024975">
    <property type="entry name" value="NOV_C"/>
</dbReference>
<dbReference type="Proteomes" id="UP000824504">
    <property type="component" value="Chromosome"/>
</dbReference>
<evidence type="ECO:0000259" key="1">
    <source>
        <dbReference type="Pfam" id="PF13020"/>
    </source>
</evidence>
<accession>A0ABX8SHD4</accession>
<evidence type="ECO:0000313" key="2">
    <source>
        <dbReference type="EMBL" id="QXT62796.1"/>
    </source>
</evidence>
<evidence type="ECO:0000313" key="3">
    <source>
        <dbReference type="Proteomes" id="UP000824504"/>
    </source>
</evidence>
<organism evidence="2 3">
    <name type="scientific">Tessaracoccus palaemonis</name>
    <dbReference type="NCBI Taxonomy" id="2829499"/>
    <lineage>
        <taxon>Bacteria</taxon>
        <taxon>Bacillati</taxon>
        <taxon>Actinomycetota</taxon>
        <taxon>Actinomycetes</taxon>
        <taxon>Propionibacteriales</taxon>
        <taxon>Propionibacteriaceae</taxon>
        <taxon>Tessaracoccus</taxon>
    </lineage>
</organism>